<keyword evidence="1" id="KW-0479">Metal-binding</keyword>
<feature type="region of interest" description="Disordered" evidence="6">
    <location>
        <begin position="240"/>
        <end position="356"/>
    </location>
</feature>
<dbReference type="FunFam" id="3.30.160.60:FF:000446">
    <property type="entry name" value="Zinc finger protein"/>
    <property type="match status" value="1"/>
</dbReference>
<keyword evidence="9" id="KW-1185">Reference proteome</keyword>
<evidence type="ECO:0000313" key="9">
    <source>
        <dbReference type="Proteomes" id="UP000757232"/>
    </source>
</evidence>
<sequence>MDNTLLLSPSLTLDFRSPDLHPEESLASPPTSPLMLSPLSPSQSPRVPFNPITHPHLYPGGFIESLSTFNAQHSPDTLSPGPGSASSSDDSHSPVDNPPDVDFDNMTDFEYSYPFSFNGAAGAAYGGADAYHSSQMMSNRKPHPIEIPSADGEGIPVTSPYGLSSADLPFIGAHVKQEHYHSNGSDATAYNYLTPEHISTQSYAYTSSPESTFLDGAAYYSPPGSLPTSASIPISAHPQHSTYALSPHTGHTGQGAAGAGQGGCDPRFVSGSPPDLDLRSRFTAGSGPSPSPTRFAGAFGSADADADADAEGEVEGDDLREYAFGNQDGSGEEERTDEDGDSDYVDGNGRRRLRARAPPLVVPSQAARVAALTTPVIGSSYTSPVSQADRDASRSMARMQRPSAPAPTPVPNLTKKSRGRRVPTNPGIVVTPDGSARRTRGYTCRVAGCGKCFARGEHLKRHIRSIHTNEKPHKCSHPGCGKEFSRHDNLCQHMRVHRNYSAPRDGGHPQV</sequence>
<dbReference type="Gene3D" id="3.30.160.60">
    <property type="entry name" value="Classic Zinc Finger"/>
    <property type="match status" value="2"/>
</dbReference>
<dbReference type="EMBL" id="LNZH02000195">
    <property type="protein sequence ID" value="OCB87086.1"/>
    <property type="molecule type" value="Genomic_DNA"/>
</dbReference>
<feature type="compositionally biased region" description="Acidic residues" evidence="6">
    <location>
        <begin position="304"/>
        <end position="318"/>
    </location>
</feature>
<dbReference type="GO" id="GO:0008270">
    <property type="term" value="F:zinc ion binding"/>
    <property type="evidence" value="ECO:0007669"/>
    <property type="project" value="UniProtKB-KW"/>
</dbReference>
<evidence type="ECO:0000256" key="5">
    <source>
        <dbReference type="PROSITE-ProRule" id="PRU00042"/>
    </source>
</evidence>
<dbReference type="PROSITE" id="PS50157">
    <property type="entry name" value="ZINC_FINGER_C2H2_2"/>
    <property type="match status" value="2"/>
</dbReference>
<dbReference type="PANTHER" id="PTHR19818:SF163">
    <property type="entry name" value="C2H2-TYPE DOMAIN-CONTAINING PROTEIN"/>
    <property type="match status" value="1"/>
</dbReference>
<dbReference type="PROSITE" id="PS00028">
    <property type="entry name" value="ZINC_FINGER_C2H2_1"/>
    <property type="match status" value="2"/>
</dbReference>
<dbReference type="AlphaFoldDB" id="A0A9Q5HW31"/>
<dbReference type="PANTHER" id="PTHR19818">
    <property type="entry name" value="ZINC FINGER PROTEIN ZIC AND GLI"/>
    <property type="match status" value="1"/>
</dbReference>
<dbReference type="GO" id="GO:0005634">
    <property type="term" value="C:nucleus"/>
    <property type="evidence" value="ECO:0007669"/>
    <property type="project" value="TreeGrafter"/>
</dbReference>
<evidence type="ECO:0000256" key="4">
    <source>
        <dbReference type="ARBA" id="ARBA00022833"/>
    </source>
</evidence>
<name>A0A9Q5HW31_SANBA</name>
<dbReference type="GO" id="GO:0045944">
    <property type="term" value="P:positive regulation of transcription by RNA polymerase II"/>
    <property type="evidence" value="ECO:0007669"/>
    <property type="project" value="UniProtKB-ARBA"/>
</dbReference>
<dbReference type="FunFam" id="3.30.160.60:FF:000125">
    <property type="entry name" value="Putative zinc finger protein 143"/>
    <property type="match status" value="1"/>
</dbReference>
<accession>A0A9Q5HW31</accession>
<reference evidence="8" key="1">
    <citation type="submission" date="2016-06" db="EMBL/GenBank/DDBJ databases">
        <title>Draft Genome sequence of the fungus Inonotus baumii.</title>
        <authorList>
            <person name="Zhu H."/>
            <person name="Lin W."/>
        </authorList>
    </citation>
    <scope>NUCLEOTIDE SEQUENCE</scope>
    <source>
        <strain evidence="8">821</strain>
    </source>
</reference>
<protein>
    <recommendedName>
        <fullName evidence="7">C2H2-type domain-containing protein</fullName>
    </recommendedName>
</protein>
<gene>
    <name evidence="8" type="ORF">A7U60_g5821</name>
</gene>
<dbReference type="Proteomes" id="UP000757232">
    <property type="component" value="Unassembled WGS sequence"/>
</dbReference>
<dbReference type="InterPro" id="IPR050329">
    <property type="entry name" value="GLI_C2H2-zinc-finger"/>
</dbReference>
<evidence type="ECO:0000256" key="2">
    <source>
        <dbReference type="ARBA" id="ARBA00022737"/>
    </source>
</evidence>
<keyword evidence="3 5" id="KW-0863">Zinc-finger</keyword>
<evidence type="ECO:0000256" key="6">
    <source>
        <dbReference type="SAM" id="MobiDB-lite"/>
    </source>
</evidence>
<feature type="compositionally biased region" description="Low complexity" evidence="6">
    <location>
        <begin position="79"/>
        <end position="98"/>
    </location>
</feature>
<dbReference type="SMART" id="SM00355">
    <property type="entry name" value="ZnF_C2H2"/>
    <property type="match status" value="2"/>
</dbReference>
<comment type="caution">
    <text evidence="8">The sequence shown here is derived from an EMBL/GenBank/DDBJ whole genome shotgun (WGS) entry which is preliminary data.</text>
</comment>
<feature type="compositionally biased region" description="Polar residues" evidence="6">
    <location>
        <begin position="1"/>
        <end position="11"/>
    </location>
</feature>
<dbReference type="InterPro" id="IPR013087">
    <property type="entry name" value="Znf_C2H2_type"/>
</dbReference>
<feature type="compositionally biased region" description="Low complexity" evidence="6">
    <location>
        <begin position="25"/>
        <end position="47"/>
    </location>
</feature>
<dbReference type="OrthoDB" id="6365676at2759"/>
<feature type="region of interest" description="Disordered" evidence="6">
    <location>
        <begin position="71"/>
        <end position="100"/>
    </location>
</feature>
<evidence type="ECO:0000259" key="7">
    <source>
        <dbReference type="PROSITE" id="PS50157"/>
    </source>
</evidence>
<keyword evidence="2" id="KW-0677">Repeat</keyword>
<dbReference type="SUPFAM" id="SSF57667">
    <property type="entry name" value="beta-beta-alpha zinc fingers"/>
    <property type="match status" value="1"/>
</dbReference>
<dbReference type="Pfam" id="PF00096">
    <property type="entry name" value="zf-C2H2"/>
    <property type="match status" value="2"/>
</dbReference>
<evidence type="ECO:0000256" key="3">
    <source>
        <dbReference type="ARBA" id="ARBA00022771"/>
    </source>
</evidence>
<proteinExistence type="predicted"/>
<dbReference type="InterPro" id="IPR036236">
    <property type="entry name" value="Znf_C2H2_sf"/>
</dbReference>
<feature type="compositionally biased region" description="Gly residues" evidence="6">
    <location>
        <begin position="252"/>
        <end position="263"/>
    </location>
</feature>
<organism evidence="8 9">
    <name type="scientific">Sanghuangporus baumii</name>
    <name type="common">Phellinus baumii</name>
    <dbReference type="NCBI Taxonomy" id="108892"/>
    <lineage>
        <taxon>Eukaryota</taxon>
        <taxon>Fungi</taxon>
        <taxon>Dikarya</taxon>
        <taxon>Basidiomycota</taxon>
        <taxon>Agaricomycotina</taxon>
        <taxon>Agaricomycetes</taxon>
        <taxon>Hymenochaetales</taxon>
        <taxon>Hymenochaetaceae</taxon>
        <taxon>Sanghuangporus</taxon>
    </lineage>
</organism>
<feature type="domain" description="C2H2-type" evidence="7">
    <location>
        <begin position="473"/>
        <end position="502"/>
    </location>
</feature>
<evidence type="ECO:0000313" key="8">
    <source>
        <dbReference type="EMBL" id="OCB87086.1"/>
    </source>
</evidence>
<evidence type="ECO:0000256" key="1">
    <source>
        <dbReference type="ARBA" id="ARBA00022723"/>
    </source>
</evidence>
<keyword evidence="4" id="KW-0862">Zinc</keyword>
<feature type="compositionally biased region" description="Acidic residues" evidence="6">
    <location>
        <begin position="330"/>
        <end position="344"/>
    </location>
</feature>
<dbReference type="GO" id="GO:0000978">
    <property type="term" value="F:RNA polymerase II cis-regulatory region sequence-specific DNA binding"/>
    <property type="evidence" value="ECO:0007669"/>
    <property type="project" value="TreeGrafter"/>
</dbReference>
<feature type="region of interest" description="Disordered" evidence="6">
    <location>
        <begin position="1"/>
        <end position="51"/>
    </location>
</feature>
<feature type="region of interest" description="Disordered" evidence="6">
    <location>
        <begin position="382"/>
        <end position="436"/>
    </location>
</feature>
<feature type="domain" description="C2H2-type" evidence="7">
    <location>
        <begin position="442"/>
        <end position="472"/>
    </location>
</feature>
<dbReference type="GO" id="GO:0000981">
    <property type="term" value="F:DNA-binding transcription factor activity, RNA polymerase II-specific"/>
    <property type="evidence" value="ECO:0007669"/>
    <property type="project" value="UniProtKB-ARBA"/>
</dbReference>